<organism evidence="3 4">
    <name type="scientific">Manduca sexta</name>
    <name type="common">Tobacco hawkmoth</name>
    <name type="synonym">Tobacco hornworm</name>
    <dbReference type="NCBI Taxonomy" id="7130"/>
    <lineage>
        <taxon>Eukaryota</taxon>
        <taxon>Metazoa</taxon>
        <taxon>Ecdysozoa</taxon>
        <taxon>Arthropoda</taxon>
        <taxon>Hexapoda</taxon>
        <taxon>Insecta</taxon>
        <taxon>Pterygota</taxon>
        <taxon>Neoptera</taxon>
        <taxon>Endopterygota</taxon>
        <taxon>Lepidoptera</taxon>
        <taxon>Glossata</taxon>
        <taxon>Ditrysia</taxon>
        <taxon>Bombycoidea</taxon>
        <taxon>Sphingidae</taxon>
        <taxon>Sphinginae</taxon>
        <taxon>Sphingini</taxon>
        <taxon>Manduca</taxon>
    </lineage>
</organism>
<protein>
    <recommendedName>
        <fullName evidence="2">Alpha-ketoglutarate-dependent dioxygenase AlkB-like domain-containing protein</fullName>
    </recommendedName>
</protein>
<dbReference type="GO" id="GO:0005737">
    <property type="term" value="C:cytoplasm"/>
    <property type="evidence" value="ECO:0007669"/>
    <property type="project" value="TreeGrafter"/>
</dbReference>
<evidence type="ECO:0000256" key="1">
    <source>
        <dbReference type="PIRSR" id="PIRSR604574-2"/>
    </source>
</evidence>
<keyword evidence="1" id="KW-0479">Metal-binding</keyword>
<evidence type="ECO:0000313" key="4">
    <source>
        <dbReference type="Proteomes" id="UP000791440"/>
    </source>
</evidence>
<dbReference type="PANTHER" id="PTHR16557">
    <property type="entry name" value="ALKYLATED DNA REPAIR PROTEIN ALKB-RELATED"/>
    <property type="match status" value="1"/>
</dbReference>
<evidence type="ECO:0000313" key="3">
    <source>
        <dbReference type="EMBL" id="KAG6441021.1"/>
    </source>
</evidence>
<comment type="caution">
    <text evidence="3">The sequence shown here is derived from an EMBL/GenBank/DDBJ whole genome shotgun (WGS) entry which is preliminary data.</text>
</comment>
<feature type="binding site" evidence="1">
    <location>
        <position position="204"/>
    </location>
    <ligand>
        <name>Fe cation</name>
        <dbReference type="ChEBI" id="CHEBI:24875"/>
        <note>catalytic</note>
    </ligand>
</feature>
<feature type="binding site" evidence="1">
    <location>
        <position position="206"/>
    </location>
    <ligand>
        <name>Fe cation</name>
        <dbReference type="ChEBI" id="CHEBI:24875"/>
        <note>catalytic</note>
    </ligand>
</feature>
<dbReference type="GO" id="GO:0005634">
    <property type="term" value="C:nucleus"/>
    <property type="evidence" value="ECO:0007669"/>
    <property type="project" value="TreeGrafter"/>
</dbReference>
<comment type="cofactor">
    <cofactor evidence="1">
        <name>Fe(2+)</name>
        <dbReference type="ChEBI" id="CHEBI:29033"/>
    </cofactor>
    <text evidence="1">Binds 1 Fe(2+) ion per subunit.</text>
</comment>
<feature type="domain" description="Alpha-ketoglutarate-dependent dioxygenase AlkB-like" evidence="2">
    <location>
        <begin position="81"/>
        <end position="219"/>
    </location>
</feature>
<keyword evidence="1" id="KW-0408">Iron</keyword>
<dbReference type="GO" id="GO:0035513">
    <property type="term" value="P:oxidative RNA demethylation"/>
    <property type="evidence" value="ECO:0007669"/>
    <property type="project" value="TreeGrafter"/>
</dbReference>
<evidence type="ECO:0000259" key="2">
    <source>
        <dbReference type="Pfam" id="PF13532"/>
    </source>
</evidence>
<dbReference type="GO" id="GO:0035515">
    <property type="term" value="F:oxidative RNA demethylase activity"/>
    <property type="evidence" value="ECO:0007669"/>
    <property type="project" value="TreeGrafter"/>
</dbReference>
<name>A0A922CCG6_MANSE</name>
<dbReference type="Proteomes" id="UP000791440">
    <property type="component" value="Unassembled WGS sequence"/>
</dbReference>
<dbReference type="AlphaFoldDB" id="A0A922CCG6"/>
<keyword evidence="4" id="KW-1185">Reference proteome</keyword>
<gene>
    <name evidence="3" type="ORF">O3G_MSEX001636</name>
</gene>
<dbReference type="Pfam" id="PF13532">
    <property type="entry name" value="2OG-FeII_Oxy_2"/>
    <property type="match status" value="1"/>
</dbReference>
<reference evidence="3" key="1">
    <citation type="journal article" date="2016" name="Insect Biochem. Mol. Biol.">
        <title>Multifaceted biological insights from a draft genome sequence of the tobacco hornworm moth, Manduca sexta.</title>
        <authorList>
            <person name="Kanost M.R."/>
            <person name="Arrese E.L."/>
            <person name="Cao X."/>
            <person name="Chen Y.R."/>
            <person name="Chellapilla S."/>
            <person name="Goldsmith M.R."/>
            <person name="Grosse-Wilde E."/>
            <person name="Heckel D.G."/>
            <person name="Herndon N."/>
            <person name="Jiang H."/>
            <person name="Papanicolaou A."/>
            <person name="Qu J."/>
            <person name="Soulages J.L."/>
            <person name="Vogel H."/>
            <person name="Walters J."/>
            <person name="Waterhouse R.M."/>
            <person name="Ahn S.J."/>
            <person name="Almeida F.C."/>
            <person name="An C."/>
            <person name="Aqrawi P."/>
            <person name="Bretschneider A."/>
            <person name="Bryant W.B."/>
            <person name="Bucks S."/>
            <person name="Chao H."/>
            <person name="Chevignon G."/>
            <person name="Christen J.M."/>
            <person name="Clarke D.F."/>
            <person name="Dittmer N.T."/>
            <person name="Ferguson L.C.F."/>
            <person name="Garavelou S."/>
            <person name="Gordon K.H.J."/>
            <person name="Gunaratna R.T."/>
            <person name="Han Y."/>
            <person name="Hauser F."/>
            <person name="He Y."/>
            <person name="Heidel-Fischer H."/>
            <person name="Hirsh A."/>
            <person name="Hu Y."/>
            <person name="Jiang H."/>
            <person name="Kalra D."/>
            <person name="Klinner C."/>
            <person name="Konig C."/>
            <person name="Kovar C."/>
            <person name="Kroll A.R."/>
            <person name="Kuwar S.S."/>
            <person name="Lee S.L."/>
            <person name="Lehman R."/>
            <person name="Li K."/>
            <person name="Li Z."/>
            <person name="Liang H."/>
            <person name="Lovelace S."/>
            <person name="Lu Z."/>
            <person name="Mansfield J.H."/>
            <person name="McCulloch K.J."/>
            <person name="Mathew T."/>
            <person name="Morton B."/>
            <person name="Muzny D.M."/>
            <person name="Neunemann D."/>
            <person name="Ongeri F."/>
            <person name="Pauchet Y."/>
            <person name="Pu L.L."/>
            <person name="Pyrousis I."/>
            <person name="Rao X.J."/>
            <person name="Redding A."/>
            <person name="Roesel C."/>
            <person name="Sanchez-Gracia A."/>
            <person name="Schaack S."/>
            <person name="Shukla A."/>
            <person name="Tetreau G."/>
            <person name="Wang Y."/>
            <person name="Xiong G.H."/>
            <person name="Traut W."/>
            <person name="Walsh T.K."/>
            <person name="Worley K.C."/>
            <person name="Wu D."/>
            <person name="Wu W."/>
            <person name="Wu Y.Q."/>
            <person name="Zhang X."/>
            <person name="Zou Z."/>
            <person name="Zucker H."/>
            <person name="Briscoe A.D."/>
            <person name="Burmester T."/>
            <person name="Clem R.J."/>
            <person name="Feyereisen R."/>
            <person name="Grimmelikhuijzen C.J.P."/>
            <person name="Hamodrakas S.J."/>
            <person name="Hansson B.S."/>
            <person name="Huguet E."/>
            <person name="Jermiin L.S."/>
            <person name="Lan Q."/>
            <person name="Lehman H.K."/>
            <person name="Lorenzen M."/>
            <person name="Merzendorfer H."/>
            <person name="Michalopoulos I."/>
            <person name="Morton D.B."/>
            <person name="Muthukrishnan S."/>
            <person name="Oakeshott J.G."/>
            <person name="Palmer W."/>
            <person name="Park Y."/>
            <person name="Passarelli A.L."/>
            <person name="Rozas J."/>
            <person name="Schwartz L.M."/>
            <person name="Smith W."/>
            <person name="Southgate A."/>
            <person name="Vilcinskas A."/>
            <person name="Vogt R."/>
            <person name="Wang P."/>
            <person name="Werren J."/>
            <person name="Yu X.Q."/>
            <person name="Zhou J.J."/>
            <person name="Brown S.J."/>
            <person name="Scherer S.E."/>
            <person name="Richards S."/>
            <person name="Blissard G.W."/>
        </authorList>
    </citation>
    <scope>NUCLEOTIDE SEQUENCE</scope>
</reference>
<dbReference type="PANTHER" id="PTHR16557:SF2">
    <property type="entry name" value="NUCLEIC ACID DIOXYGENASE ALKBH1"/>
    <property type="match status" value="1"/>
</dbReference>
<reference evidence="3" key="2">
    <citation type="submission" date="2020-12" db="EMBL/GenBank/DDBJ databases">
        <authorList>
            <person name="Kanost M."/>
        </authorList>
    </citation>
    <scope>NUCLEOTIDE SEQUENCE</scope>
</reference>
<dbReference type="GO" id="GO:0035516">
    <property type="term" value="F:broad specificity oxidative DNA demethylase activity"/>
    <property type="evidence" value="ECO:0007669"/>
    <property type="project" value="TreeGrafter"/>
</dbReference>
<sequence length="225" mass="26693">MSYQSAETTVEDDFFMKKFKYYKANKPKPSLSAVLFPENVDKQDEIVPTMPNKVHEDPRTRFLGLKTTKEWQTFYFPKRPGLILIKNPFTSIGQRYWIRKCLEIYPRKPNKLNIDIELSLSDWWQECFKNGECNKQLLKKLRWTTLGYHHNWDTKVYTEENKTPFPEDLRELSDVVAKYLGYSSFRAEAAIVNYYHMNSTLSGHTDHSEVNLGAPLFSFRFVYFL</sequence>
<proteinExistence type="predicted"/>
<dbReference type="GO" id="GO:0008198">
    <property type="term" value="F:ferrous iron binding"/>
    <property type="evidence" value="ECO:0007669"/>
    <property type="project" value="TreeGrafter"/>
</dbReference>
<dbReference type="InterPro" id="IPR027450">
    <property type="entry name" value="AlkB-like"/>
</dbReference>
<accession>A0A922CCG6</accession>
<dbReference type="InterPro" id="IPR004574">
    <property type="entry name" value="Alkb"/>
</dbReference>
<dbReference type="EMBL" id="JH668283">
    <property type="protein sequence ID" value="KAG6441021.1"/>
    <property type="molecule type" value="Genomic_DNA"/>
</dbReference>